<dbReference type="InterPro" id="IPR042099">
    <property type="entry name" value="ANL_N_sf"/>
</dbReference>
<keyword evidence="3" id="KW-0597">Phosphoprotein</keyword>
<evidence type="ECO:0000259" key="13">
    <source>
        <dbReference type="Pfam" id="PF14535"/>
    </source>
</evidence>
<evidence type="ECO:0000256" key="4">
    <source>
        <dbReference type="ARBA" id="ARBA00022598"/>
    </source>
</evidence>
<sequence length="438" mass="49734">MKYYEKKYETIDRSELSQIQTERLKKTLKLIFSGGGFLKTRLKEYGIKNLSGIEKIKSIDELKNMPFTYKSDLVNNYPFGIFSQPLNKIIRIHASSGTTGKPIIAGYTKNDIKIWSKLMARVFCAASISKKDIAQNAYGYGLFTGGLGFHYGAQELGLMIIPMSTGFTERQLTMMQDVGATVLFCTPSYALFLSEEINKKISDKSNIKLKKGIFGAEPWSDELRQKIESSLKIDAYDIYGLSEIIGPGVAYECIYKDGLHINEDNFFPEIINPKTGEVLKDGETGELVLTSLNREAMPVIRFRTKDITRLTREKCRCGRTFVRMDKIKGRTDDMIILKGVNVFPSQIESVLFKLDYLEPIYLIELYTENLLDKMNIIVEPKEEIFNGGEGKIEAVTKEISHKIYELIGIRAKITAVPPKTIERSQGKAKRINDLRKKL</sequence>
<dbReference type="AlphaFoldDB" id="A0A520XFK0"/>
<evidence type="ECO:0000256" key="11">
    <source>
        <dbReference type="PIRNR" id="PIRNR006444"/>
    </source>
</evidence>
<keyword evidence="4 11" id="KW-0436">Ligase</keyword>
<comment type="subunit">
    <text evidence="1">Monomer.</text>
</comment>
<gene>
    <name evidence="14" type="ORF">EVJ48_03170</name>
</gene>
<proteinExistence type="inferred from homology"/>
<dbReference type="Pfam" id="PF14535">
    <property type="entry name" value="AMP-binding_C_2"/>
    <property type="match status" value="1"/>
</dbReference>
<comment type="catalytic activity">
    <reaction evidence="11">
        <text>2-phenylacetate + ATP + CoA = phenylacetyl-CoA + AMP + diphosphate</text>
        <dbReference type="Rhea" id="RHEA:20956"/>
        <dbReference type="ChEBI" id="CHEBI:18401"/>
        <dbReference type="ChEBI" id="CHEBI:30616"/>
        <dbReference type="ChEBI" id="CHEBI:33019"/>
        <dbReference type="ChEBI" id="CHEBI:57287"/>
        <dbReference type="ChEBI" id="CHEBI:57390"/>
        <dbReference type="ChEBI" id="CHEBI:456215"/>
        <dbReference type="EC" id="6.2.1.30"/>
    </reaction>
</comment>
<evidence type="ECO:0000256" key="5">
    <source>
        <dbReference type="ARBA" id="ARBA00022741"/>
    </source>
</evidence>
<dbReference type="Pfam" id="PF00501">
    <property type="entry name" value="AMP-binding"/>
    <property type="match status" value="1"/>
</dbReference>
<dbReference type="PANTHER" id="PTHR43439">
    <property type="entry name" value="PHENYLACETATE-COENZYME A LIGASE"/>
    <property type="match status" value="1"/>
</dbReference>
<evidence type="ECO:0000256" key="10">
    <source>
        <dbReference type="ARBA" id="ARBA00075111"/>
    </source>
</evidence>
<organism evidence="14 15">
    <name type="scientific">Candidatus Acidulodesulfobacterium acidiphilum</name>
    <dbReference type="NCBI Taxonomy" id="2597224"/>
    <lineage>
        <taxon>Bacteria</taxon>
        <taxon>Deltaproteobacteria</taxon>
        <taxon>Candidatus Acidulodesulfobacterales</taxon>
        <taxon>Candidatus Acidulodesulfobacterium</taxon>
    </lineage>
</organism>
<dbReference type="InterPro" id="IPR051414">
    <property type="entry name" value="Adenylate-forming_Reductase"/>
</dbReference>
<evidence type="ECO:0000256" key="7">
    <source>
        <dbReference type="ARBA" id="ARBA00061566"/>
    </source>
</evidence>
<dbReference type="InterPro" id="IPR045851">
    <property type="entry name" value="AMP-bd_C_sf"/>
</dbReference>
<evidence type="ECO:0000256" key="6">
    <source>
        <dbReference type="ARBA" id="ARBA00060591"/>
    </source>
</evidence>
<dbReference type="GO" id="GO:0010124">
    <property type="term" value="P:phenylacetate catabolic process"/>
    <property type="evidence" value="ECO:0007669"/>
    <property type="project" value="UniProtKB-UniRule"/>
</dbReference>
<evidence type="ECO:0000256" key="3">
    <source>
        <dbReference type="ARBA" id="ARBA00022553"/>
    </source>
</evidence>
<reference evidence="14 15" key="1">
    <citation type="submission" date="2019-01" db="EMBL/GenBank/DDBJ databases">
        <title>Insights into ecological role of a new deltaproteobacterial order Candidatus Sinidesulfobacterales (Sva0485) by metagenomics and metatranscriptomics.</title>
        <authorList>
            <person name="Tan S."/>
            <person name="Liu J."/>
            <person name="Fang Y."/>
            <person name="Hedlund B."/>
            <person name="Lian Z.-H."/>
            <person name="Huang L.-Y."/>
            <person name="Li J.-T."/>
            <person name="Huang L.-N."/>
            <person name="Li W.-J."/>
            <person name="Jiang H.-C."/>
            <person name="Dong H.-L."/>
            <person name="Shu W.-S."/>
        </authorList>
    </citation>
    <scope>NUCLEOTIDE SEQUENCE [LARGE SCALE GENOMIC DNA]</scope>
    <source>
        <strain evidence="14">AP4</strain>
    </source>
</reference>
<dbReference type="GO" id="GO:0047475">
    <property type="term" value="F:phenylacetate-CoA ligase activity"/>
    <property type="evidence" value="ECO:0007669"/>
    <property type="project" value="UniProtKB-EC"/>
</dbReference>
<dbReference type="PIRSF" id="PIRSF006444">
    <property type="entry name" value="PaaK"/>
    <property type="match status" value="1"/>
</dbReference>
<dbReference type="Gene3D" id="3.30.300.30">
    <property type="match status" value="1"/>
</dbReference>
<evidence type="ECO:0000256" key="1">
    <source>
        <dbReference type="ARBA" id="ARBA00011245"/>
    </source>
</evidence>
<evidence type="ECO:0000256" key="2">
    <source>
        <dbReference type="ARBA" id="ARBA00022450"/>
    </source>
</evidence>
<evidence type="ECO:0000256" key="8">
    <source>
        <dbReference type="ARBA" id="ARBA00066629"/>
    </source>
</evidence>
<evidence type="ECO:0000313" key="14">
    <source>
        <dbReference type="EMBL" id="RZV39961.1"/>
    </source>
</evidence>
<feature type="domain" description="AMP-dependent ligase C-terminal" evidence="13">
    <location>
        <begin position="339"/>
        <end position="435"/>
    </location>
</feature>
<evidence type="ECO:0000256" key="9">
    <source>
        <dbReference type="ARBA" id="ARBA00068695"/>
    </source>
</evidence>
<dbReference type="SUPFAM" id="SSF56801">
    <property type="entry name" value="Acetyl-CoA synthetase-like"/>
    <property type="match status" value="1"/>
</dbReference>
<comment type="caution">
    <text evidence="14">The sequence shown here is derived from an EMBL/GenBank/DDBJ whole genome shotgun (WGS) entry which is preliminary data.</text>
</comment>
<dbReference type="GO" id="GO:0000166">
    <property type="term" value="F:nucleotide binding"/>
    <property type="evidence" value="ECO:0007669"/>
    <property type="project" value="UniProtKB-KW"/>
</dbReference>
<comment type="pathway">
    <text evidence="6 11">Aromatic compound metabolism; phenylacetate degradation.</text>
</comment>
<dbReference type="EMBL" id="SHMQ01000005">
    <property type="protein sequence ID" value="RZV39961.1"/>
    <property type="molecule type" value="Genomic_DNA"/>
</dbReference>
<dbReference type="InterPro" id="IPR011880">
    <property type="entry name" value="PA_CoA_ligase"/>
</dbReference>
<feature type="domain" description="AMP-dependent synthetase/ligase" evidence="12">
    <location>
        <begin position="95"/>
        <end position="290"/>
    </location>
</feature>
<comment type="similarity">
    <text evidence="7 11">Belongs to the phenylacetyl-CoA ligase family.</text>
</comment>
<evidence type="ECO:0000313" key="15">
    <source>
        <dbReference type="Proteomes" id="UP000322454"/>
    </source>
</evidence>
<comment type="function">
    <text evidence="11">Catalyzes the activation of phenylacetic acid (PA) to phenylacetyl-CoA (PA-CoA).</text>
</comment>
<dbReference type="Proteomes" id="UP000322454">
    <property type="component" value="Unassembled WGS sequence"/>
</dbReference>
<dbReference type="PANTHER" id="PTHR43439:SF2">
    <property type="entry name" value="ENZYME, PUTATIVE (JCVI)-RELATED"/>
    <property type="match status" value="1"/>
</dbReference>
<dbReference type="InterPro" id="IPR000873">
    <property type="entry name" value="AMP-dep_synth/lig_dom"/>
</dbReference>
<protein>
    <recommendedName>
        <fullName evidence="9 11">Phenylacetate-coenzyme A ligase</fullName>
        <ecNumber evidence="8 11">6.2.1.30</ecNumber>
    </recommendedName>
    <alternativeName>
        <fullName evidence="10 11">Phenylacetyl-CoA ligase</fullName>
    </alternativeName>
</protein>
<dbReference type="CDD" id="cd05913">
    <property type="entry name" value="PaaK"/>
    <property type="match status" value="1"/>
</dbReference>
<dbReference type="InterPro" id="IPR028154">
    <property type="entry name" value="AMP-dep_Lig_C"/>
</dbReference>
<evidence type="ECO:0000259" key="12">
    <source>
        <dbReference type="Pfam" id="PF00501"/>
    </source>
</evidence>
<name>A0A520XFK0_9DELT</name>
<keyword evidence="5 11" id="KW-0547">Nucleotide-binding</keyword>
<dbReference type="Gene3D" id="3.40.50.12780">
    <property type="entry name" value="N-terminal domain of ligase-like"/>
    <property type="match status" value="1"/>
</dbReference>
<accession>A0A520XFK0</accession>
<dbReference type="UniPathway" id="UPA00930"/>
<keyword evidence="2" id="KW-0596">Phosphopantetheine</keyword>
<dbReference type="FunFam" id="3.40.50.12780:FF:000016">
    <property type="entry name" value="Phenylacetate-coenzyme A ligase"/>
    <property type="match status" value="1"/>
</dbReference>
<dbReference type="EC" id="6.2.1.30" evidence="8 11"/>